<feature type="compositionally biased region" description="Pro residues" evidence="1">
    <location>
        <begin position="7"/>
        <end position="16"/>
    </location>
</feature>
<dbReference type="RefSeq" id="WP_156216467.1">
    <property type="nucleotide sequence ID" value="NZ_WOFH01000004.1"/>
</dbReference>
<dbReference type="Proteomes" id="UP000432015">
    <property type="component" value="Unassembled WGS sequence"/>
</dbReference>
<dbReference type="EMBL" id="WOFH01000004">
    <property type="protein sequence ID" value="MUN37418.1"/>
    <property type="molecule type" value="Genomic_DNA"/>
</dbReference>
<evidence type="ECO:0000256" key="2">
    <source>
        <dbReference type="SAM" id="Phobius"/>
    </source>
</evidence>
<feature type="transmembrane region" description="Helical" evidence="2">
    <location>
        <begin position="44"/>
        <end position="65"/>
    </location>
</feature>
<accession>A0A7K1KYY7</accession>
<keyword evidence="4" id="KW-1185">Reference proteome</keyword>
<evidence type="ECO:0000313" key="3">
    <source>
        <dbReference type="EMBL" id="MUN37418.1"/>
    </source>
</evidence>
<name>A0A7K1KYY7_9ACTN</name>
<dbReference type="AlphaFoldDB" id="A0A7K1KYY7"/>
<comment type="caution">
    <text evidence="3">The sequence shown here is derived from an EMBL/GenBank/DDBJ whole genome shotgun (WGS) entry which is preliminary data.</text>
</comment>
<evidence type="ECO:0000256" key="1">
    <source>
        <dbReference type="SAM" id="MobiDB-lite"/>
    </source>
</evidence>
<sequence length="174" mass="18757">MNEPLDETPPPPARPMPPRRRAARAELLTRAITRRPWSWRRRTAVAVPLAGAVALGTTGAFAFVAHKEPAAQRNIIRCYSTSKWDDNGFYSEVAKAVPAGEGIGSSAIGDVLDACATLFRQGFLREGEARLHDETDGAATRPVPRLAACVLPSGQVAVFPNATCRQQELPDLAD</sequence>
<keyword evidence="2" id="KW-1133">Transmembrane helix</keyword>
<keyword evidence="2" id="KW-0472">Membrane</keyword>
<keyword evidence="2" id="KW-0812">Transmembrane</keyword>
<proteinExistence type="predicted"/>
<protein>
    <submittedName>
        <fullName evidence="3">Uncharacterized protein</fullName>
    </submittedName>
</protein>
<gene>
    <name evidence="3" type="ORF">GNZ18_12505</name>
</gene>
<evidence type="ECO:0000313" key="4">
    <source>
        <dbReference type="Proteomes" id="UP000432015"/>
    </source>
</evidence>
<organism evidence="3 4">
    <name type="scientific">Actinomadura litoris</name>
    <dbReference type="NCBI Taxonomy" id="2678616"/>
    <lineage>
        <taxon>Bacteria</taxon>
        <taxon>Bacillati</taxon>
        <taxon>Actinomycetota</taxon>
        <taxon>Actinomycetes</taxon>
        <taxon>Streptosporangiales</taxon>
        <taxon>Thermomonosporaceae</taxon>
        <taxon>Actinomadura</taxon>
    </lineage>
</organism>
<feature type="region of interest" description="Disordered" evidence="1">
    <location>
        <begin position="1"/>
        <end position="20"/>
    </location>
</feature>
<reference evidence="3 4" key="1">
    <citation type="submission" date="2019-11" db="EMBL/GenBank/DDBJ databases">
        <authorList>
            <person name="Cao P."/>
        </authorList>
    </citation>
    <scope>NUCLEOTIDE SEQUENCE [LARGE SCALE GENOMIC DNA]</scope>
    <source>
        <strain evidence="3 4">NEAU-AAG5</strain>
    </source>
</reference>